<evidence type="ECO:0000313" key="3">
    <source>
        <dbReference type="Proteomes" id="UP001063166"/>
    </source>
</evidence>
<comment type="caution">
    <text evidence="2">The sequence shown here is derived from an EMBL/GenBank/DDBJ whole genome shotgun (WGS) entry which is preliminary data.</text>
</comment>
<proteinExistence type="predicted"/>
<protein>
    <submittedName>
        <fullName evidence="2">Uncharacterized protein</fullName>
    </submittedName>
</protein>
<evidence type="ECO:0000313" key="2">
    <source>
        <dbReference type="EMBL" id="GLB42328.1"/>
    </source>
</evidence>
<evidence type="ECO:0000256" key="1">
    <source>
        <dbReference type="SAM" id="MobiDB-lite"/>
    </source>
</evidence>
<feature type="region of interest" description="Disordered" evidence="1">
    <location>
        <begin position="1"/>
        <end position="31"/>
    </location>
</feature>
<dbReference type="Proteomes" id="UP001063166">
    <property type="component" value="Unassembled WGS sequence"/>
</dbReference>
<reference evidence="2" key="1">
    <citation type="submission" date="2022-07" db="EMBL/GenBank/DDBJ databases">
        <title>The genome of Lyophyllum shimeji provides insight into the initial evolution of ectomycorrhizal fungal genome.</title>
        <authorList>
            <person name="Kobayashi Y."/>
            <person name="Shibata T."/>
            <person name="Hirakawa H."/>
            <person name="Shigenobu S."/>
            <person name="Nishiyama T."/>
            <person name="Yamada A."/>
            <person name="Hasebe M."/>
            <person name="Kawaguchi M."/>
        </authorList>
    </citation>
    <scope>NUCLEOTIDE SEQUENCE</scope>
    <source>
        <strain evidence="2">AT787</strain>
    </source>
</reference>
<dbReference type="AlphaFoldDB" id="A0A9P3PUM7"/>
<gene>
    <name evidence="2" type="ORF">LshimejAT787_1103430</name>
</gene>
<sequence length="129" mass="13955">MGSKRVRSKSGTGEKHSNSEPSVHPGSSWNSTPRCLDWAVLDRPELFDSKHWLEGPQQVTVNQGSLMFGARSRGGDISVIGSTCSIGKNSLNPPDSTQAVFAVACSSPPVSSRSQDPEWPSEERKLRGF</sequence>
<name>A0A9P3PUM7_LYOSH</name>
<keyword evidence="3" id="KW-1185">Reference proteome</keyword>
<feature type="compositionally biased region" description="Polar residues" evidence="1">
    <location>
        <begin position="19"/>
        <end position="31"/>
    </location>
</feature>
<feature type="region of interest" description="Disordered" evidence="1">
    <location>
        <begin position="107"/>
        <end position="129"/>
    </location>
</feature>
<accession>A0A9P3PUM7</accession>
<organism evidence="2 3">
    <name type="scientific">Lyophyllum shimeji</name>
    <name type="common">Hon-shimeji</name>
    <name type="synonym">Tricholoma shimeji</name>
    <dbReference type="NCBI Taxonomy" id="47721"/>
    <lineage>
        <taxon>Eukaryota</taxon>
        <taxon>Fungi</taxon>
        <taxon>Dikarya</taxon>
        <taxon>Basidiomycota</taxon>
        <taxon>Agaricomycotina</taxon>
        <taxon>Agaricomycetes</taxon>
        <taxon>Agaricomycetidae</taxon>
        <taxon>Agaricales</taxon>
        <taxon>Tricholomatineae</taxon>
        <taxon>Lyophyllaceae</taxon>
        <taxon>Lyophyllum</taxon>
    </lineage>
</organism>
<dbReference type="EMBL" id="BRPK01000011">
    <property type="protein sequence ID" value="GLB42328.1"/>
    <property type="molecule type" value="Genomic_DNA"/>
</dbReference>